<evidence type="ECO:0000256" key="9">
    <source>
        <dbReference type="SAM" id="Phobius"/>
    </source>
</evidence>
<feature type="transmembrane region" description="Helical" evidence="9">
    <location>
        <begin position="121"/>
        <end position="142"/>
    </location>
</feature>
<evidence type="ECO:0000256" key="3">
    <source>
        <dbReference type="ARBA" id="ARBA00022448"/>
    </source>
</evidence>
<keyword evidence="5 9" id="KW-0812">Transmembrane</keyword>
<evidence type="ECO:0000256" key="2">
    <source>
        <dbReference type="ARBA" id="ARBA00005540"/>
    </source>
</evidence>
<evidence type="ECO:0000256" key="8">
    <source>
        <dbReference type="PIRNR" id="PIRNR037778"/>
    </source>
</evidence>
<proteinExistence type="inferred from homology"/>
<evidence type="ECO:0000256" key="6">
    <source>
        <dbReference type="ARBA" id="ARBA00022989"/>
    </source>
</evidence>
<comment type="subcellular location">
    <subcellularLocation>
        <location evidence="1">Cell membrane</location>
        <topology evidence="1">Multi-pass membrane protein</topology>
    </subcellularLocation>
</comment>
<evidence type="ECO:0000313" key="10">
    <source>
        <dbReference type="EMBL" id="KRK73390.1"/>
    </source>
</evidence>
<organism evidence="10 11">
    <name type="scientific">Lacticaseibacillus nasuensis JCM 17158</name>
    <dbReference type="NCBI Taxonomy" id="1291734"/>
    <lineage>
        <taxon>Bacteria</taxon>
        <taxon>Bacillati</taxon>
        <taxon>Bacillota</taxon>
        <taxon>Bacilli</taxon>
        <taxon>Lactobacillales</taxon>
        <taxon>Lactobacillaceae</taxon>
        <taxon>Lacticaseibacillus</taxon>
    </lineage>
</organism>
<dbReference type="PIRSF" id="PIRSF037778">
    <property type="entry name" value="UCP037778_transp_RibU"/>
    <property type="match status" value="1"/>
</dbReference>
<feature type="transmembrane region" description="Helical" evidence="9">
    <location>
        <begin position="20"/>
        <end position="44"/>
    </location>
</feature>
<keyword evidence="7 8" id="KW-0472">Membrane</keyword>
<dbReference type="Proteomes" id="UP000051804">
    <property type="component" value="Unassembled WGS sequence"/>
</dbReference>
<feature type="transmembrane region" description="Helical" evidence="9">
    <location>
        <begin position="56"/>
        <end position="78"/>
    </location>
</feature>
<evidence type="ECO:0000256" key="7">
    <source>
        <dbReference type="ARBA" id="ARBA00023136"/>
    </source>
</evidence>
<dbReference type="InterPro" id="IPR024529">
    <property type="entry name" value="ECF_trnsprt_substrate-spec"/>
</dbReference>
<dbReference type="EMBL" id="AZDJ01000013">
    <property type="protein sequence ID" value="KRK73390.1"/>
    <property type="molecule type" value="Genomic_DNA"/>
</dbReference>
<evidence type="ECO:0000256" key="5">
    <source>
        <dbReference type="ARBA" id="ARBA00022692"/>
    </source>
</evidence>
<dbReference type="InterPro" id="IPR025720">
    <property type="entry name" value="RibU"/>
</dbReference>
<keyword evidence="11" id="KW-1185">Reference proteome</keyword>
<comment type="caution">
    <text evidence="10">The sequence shown here is derived from an EMBL/GenBank/DDBJ whole genome shotgun (WGS) entry which is preliminary data.</text>
</comment>
<keyword evidence="3 8" id="KW-0813">Transport</keyword>
<dbReference type="GO" id="GO:0032217">
    <property type="term" value="F:riboflavin transmembrane transporter activity"/>
    <property type="evidence" value="ECO:0007669"/>
    <property type="project" value="UniProtKB-UniRule"/>
</dbReference>
<evidence type="ECO:0000256" key="1">
    <source>
        <dbReference type="ARBA" id="ARBA00004651"/>
    </source>
</evidence>
<dbReference type="AlphaFoldDB" id="A0A0R1JQ05"/>
<reference evidence="10 11" key="1">
    <citation type="journal article" date="2015" name="Genome Announc.">
        <title>Expanding the biotechnology potential of lactobacilli through comparative genomics of 213 strains and associated genera.</title>
        <authorList>
            <person name="Sun Z."/>
            <person name="Harris H.M."/>
            <person name="McCann A."/>
            <person name="Guo C."/>
            <person name="Argimon S."/>
            <person name="Zhang W."/>
            <person name="Yang X."/>
            <person name="Jeffery I.B."/>
            <person name="Cooney J.C."/>
            <person name="Kagawa T.F."/>
            <person name="Liu W."/>
            <person name="Song Y."/>
            <person name="Salvetti E."/>
            <person name="Wrobel A."/>
            <person name="Rasinkangas P."/>
            <person name="Parkhill J."/>
            <person name="Rea M.C."/>
            <person name="O'Sullivan O."/>
            <person name="Ritari J."/>
            <person name="Douillard F.P."/>
            <person name="Paul Ross R."/>
            <person name="Yang R."/>
            <person name="Briner A.E."/>
            <person name="Felis G.E."/>
            <person name="de Vos W.M."/>
            <person name="Barrangou R."/>
            <person name="Klaenhammer T.R."/>
            <person name="Caufield P.W."/>
            <person name="Cui Y."/>
            <person name="Zhang H."/>
            <person name="O'Toole P.W."/>
        </authorList>
    </citation>
    <scope>NUCLEOTIDE SEQUENCE [LARGE SCALE GENOMIC DNA]</scope>
    <source>
        <strain evidence="10 11">JCM 17158</strain>
    </source>
</reference>
<dbReference type="PATRIC" id="fig|1291734.4.peg.1279"/>
<dbReference type="PANTHER" id="PTHR38438">
    <property type="entry name" value="RIBOFLAVIN TRANSPORTER RIBU"/>
    <property type="match status" value="1"/>
</dbReference>
<comment type="similarity">
    <text evidence="2 8">Belongs to the prokaryotic riboflavin transporter (P-RFT) (TC 2.A.87) family.</text>
</comment>
<name>A0A0R1JQ05_9LACO</name>
<accession>A0A0R1JQ05</accession>
<dbReference type="PANTHER" id="PTHR38438:SF1">
    <property type="entry name" value="RIBOFLAVIN TRANSPORTER RIBU"/>
    <property type="match status" value="1"/>
</dbReference>
<feature type="transmembrane region" description="Helical" evidence="9">
    <location>
        <begin position="162"/>
        <end position="186"/>
    </location>
</feature>
<keyword evidence="4 8" id="KW-1003">Cell membrane</keyword>
<comment type="function">
    <text evidence="8">Probably a riboflavin-binding protein that interacts with the energy-coupling factor (ECF) ABC-transporter complex.</text>
</comment>
<dbReference type="STRING" id="1291734.FD02_GL001248"/>
<dbReference type="GO" id="GO:0005886">
    <property type="term" value="C:plasma membrane"/>
    <property type="evidence" value="ECO:0007669"/>
    <property type="project" value="UniProtKB-SubCell"/>
</dbReference>
<protein>
    <recommendedName>
        <fullName evidence="8">Riboflavin transporter</fullName>
    </recommendedName>
</protein>
<keyword evidence="6 9" id="KW-1133">Transmembrane helix</keyword>
<dbReference type="Gene3D" id="1.10.1760.20">
    <property type="match status" value="1"/>
</dbReference>
<sequence length="202" mass="21638">MCLAEADQHGGIVMSGSKVYRLVGVAMLAAVGFVLMNFGIPLFFPFLKLDFSDLTVLLGGLIYGPVGGIAVAFVRSLLHWVFTGGGIVNLIGDAAAFIASVGFMVPVVLAIRNHTSVPRQLLGLGLGTLSLTAIMSVLNWLVLMPLYLWAWNFKLGMSTLRYVLVGVIPFNLIKGLVISIVFFAVAKALMPWLEKHGAVHPA</sequence>
<feature type="transmembrane region" description="Helical" evidence="9">
    <location>
        <begin position="90"/>
        <end position="109"/>
    </location>
</feature>
<dbReference type="Pfam" id="PF12822">
    <property type="entry name" value="ECF_trnsprt"/>
    <property type="match status" value="1"/>
</dbReference>
<evidence type="ECO:0000313" key="11">
    <source>
        <dbReference type="Proteomes" id="UP000051804"/>
    </source>
</evidence>
<gene>
    <name evidence="10" type="ORF">FD02_GL001248</name>
</gene>
<evidence type="ECO:0000256" key="4">
    <source>
        <dbReference type="ARBA" id="ARBA00022475"/>
    </source>
</evidence>